<dbReference type="Proteomes" id="UP000297245">
    <property type="component" value="Unassembled WGS sequence"/>
</dbReference>
<feature type="transmembrane region" description="Helical" evidence="1">
    <location>
        <begin position="110"/>
        <end position="132"/>
    </location>
</feature>
<keyword evidence="1" id="KW-0812">Transmembrane</keyword>
<dbReference type="AlphaFoldDB" id="A0A4S8M5E9"/>
<dbReference type="OrthoDB" id="3113889at2759"/>
<organism evidence="2 3">
    <name type="scientific">Dendrothele bispora (strain CBS 962.96)</name>
    <dbReference type="NCBI Taxonomy" id="1314807"/>
    <lineage>
        <taxon>Eukaryota</taxon>
        <taxon>Fungi</taxon>
        <taxon>Dikarya</taxon>
        <taxon>Basidiomycota</taxon>
        <taxon>Agaricomycotina</taxon>
        <taxon>Agaricomycetes</taxon>
        <taxon>Agaricomycetidae</taxon>
        <taxon>Agaricales</taxon>
        <taxon>Agaricales incertae sedis</taxon>
        <taxon>Dendrothele</taxon>
    </lineage>
</organism>
<keyword evidence="1" id="KW-1133">Transmembrane helix</keyword>
<dbReference type="EMBL" id="ML179155">
    <property type="protein sequence ID" value="THU97457.1"/>
    <property type="molecule type" value="Genomic_DNA"/>
</dbReference>
<feature type="transmembrane region" description="Helical" evidence="1">
    <location>
        <begin position="138"/>
        <end position="158"/>
    </location>
</feature>
<feature type="transmembrane region" description="Helical" evidence="1">
    <location>
        <begin position="80"/>
        <end position="98"/>
    </location>
</feature>
<gene>
    <name evidence="2" type="ORF">K435DRAFT_796494</name>
</gene>
<name>A0A4S8M5E9_DENBC</name>
<evidence type="ECO:0000256" key="1">
    <source>
        <dbReference type="SAM" id="Phobius"/>
    </source>
</evidence>
<sequence>MMPHFLSVGVHFVTTAFDHLAFAGMFFLRSLTIYNKVQEALRDERIAALVLVETRKSRKLSMIILTALLSYYAQLGYLNAAAWLAFLILLSSVIIAICDRIDNFHTIRPLLFVFLHSVPGLSVYIVLVAEIIRVLGNVIVIVCQLVVLLGLGLLMCCLKKPERREEHDGPQSAEEARTSLRASIITGSFGEKTSLERKCDMCMV</sequence>
<keyword evidence="3" id="KW-1185">Reference proteome</keyword>
<protein>
    <submittedName>
        <fullName evidence="2">Uncharacterized protein</fullName>
    </submittedName>
</protein>
<proteinExistence type="predicted"/>
<evidence type="ECO:0000313" key="3">
    <source>
        <dbReference type="Proteomes" id="UP000297245"/>
    </source>
</evidence>
<accession>A0A4S8M5E9</accession>
<evidence type="ECO:0000313" key="2">
    <source>
        <dbReference type="EMBL" id="THU97457.1"/>
    </source>
</evidence>
<reference evidence="2 3" key="1">
    <citation type="journal article" date="2019" name="Nat. Ecol. Evol.">
        <title>Megaphylogeny resolves global patterns of mushroom evolution.</title>
        <authorList>
            <person name="Varga T."/>
            <person name="Krizsan K."/>
            <person name="Foldi C."/>
            <person name="Dima B."/>
            <person name="Sanchez-Garcia M."/>
            <person name="Sanchez-Ramirez S."/>
            <person name="Szollosi G.J."/>
            <person name="Szarkandi J.G."/>
            <person name="Papp V."/>
            <person name="Albert L."/>
            <person name="Andreopoulos W."/>
            <person name="Angelini C."/>
            <person name="Antonin V."/>
            <person name="Barry K.W."/>
            <person name="Bougher N.L."/>
            <person name="Buchanan P."/>
            <person name="Buyck B."/>
            <person name="Bense V."/>
            <person name="Catcheside P."/>
            <person name="Chovatia M."/>
            <person name="Cooper J."/>
            <person name="Damon W."/>
            <person name="Desjardin D."/>
            <person name="Finy P."/>
            <person name="Geml J."/>
            <person name="Haridas S."/>
            <person name="Hughes K."/>
            <person name="Justo A."/>
            <person name="Karasinski D."/>
            <person name="Kautmanova I."/>
            <person name="Kiss B."/>
            <person name="Kocsube S."/>
            <person name="Kotiranta H."/>
            <person name="LaButti K.M."/>
            <person name="Lechner B.E."/>
            <person name="Liimatainen K."/>
            <person name="Lipzen A."/>
            <person name="Lukacs Z."/>
            <person name="Mihaltcheva S."/>
            <person name="Morgado L.N."/>
            <person name="Niskanen T."/>
            <person name="Noordeloos M.E."/>
            <person name="Ohm R.A."/>
            <person name="Ortiz-Santana B."/>
            <person name="Ovrebo C."/>
            <person name="Racz N."/>
            <person name="Riley R."/>
            <person name="Savchenko A."/>
            <person name="Shiryaev A."/>
            <person name="Soop K."/>
            <person name="Spirin V."/>
            <person name="Szebenyi C."/>
            <person name="Tomsovsky M."/>
            <person name="Tulloss R.E."/>
            <person name="Uehling J."/>
            <person name="Grigoriev I.V."/>
            <person name="Vagvolgyi C."/>
            <person name="Papp T."/>
            <person name="Martin F.M."/>
            <person name="Miettinen O."/>
            <person name="Hibbett D.S."/>
            <person name="Nagy L.G."/>
        </authorList>
    </citation>
    <scope>NUCLEOTIDE SEQUENCE [LARGE SCALE GENOMIC DNA]</scope>
    <source>
        <strain evidence="2 3">CBS 962.96</strain>
    </source>
</reference>
<keyword evidence="1" id="KW-0472">Membrane</keyword>